<organism evidence="2 3">
    <name type="scientific">Oryzias javanicus</name>
    <name type="common">Javanese ricefish</name>
    <name type="synonym">Aplocheilus javanicus</name>
    <dbReference type="NCBI Taxonomy" id="123683"/>
    <lineage>
        <taxon>Eukaryota</taxon>
        <taxon>Metazoa</taxon>
        <taxon>Chordata</taxon>
        <taxon>Craniata</taxon>
        <taxon>Vertebrata</taxon>
        <taxon>Euteleostomi</taxon>
        <taxon>Actinopterygii</taxon>
        <taxon>Neopterygii</taxon>
        <taxon>Teleostei</taxon>
        <taxon>Neoteleostei</taxon>
        <taxon>Acanthomorphata</taxon>
        <taxon>Ovalentaria</taxon>
        <taxon>Atherinomorphae</taxon>
        <taxon>Beloniformes</taxon>
        <taxon>Adrianichthyidae</taxon>
        <taxon>Oryziinae</taxon>
        <taxon>Oryzias</taxon>
    </lineage>
</organism>
<reference evidence="2 3" key="2">
    <citation type="submission" date="2019-01" db="EMBL/GenBank/DDBJ databases">
        <title>A chromosome length genome reference of the Java medaka (oryzias javanicus).</title>
        <authorList>
            <person name="Herpin A."/>
            <person name="Takehana Y."/>
            <person name="Naruse K."/>
            <person name="Ansai S."/>
            <person name="Kawaguchi M."/>
        </authorList>
    </citation>
    <scope>NUCLEOTIDE SEQUENCE [LARGE SCALE GENOMIC DNA]</scope>
    <source>
        <strain evidence="2">RS831</strain>
        <tissue evidence="2">Whole body</tissue>
    </source>
</reference>
<evidence type="ECO:0000313" key="2">
    <source>
        <dbReference type="EMBL" id="RVE73104.1"/>
    </source>
</evidence>
<dbReference type="AlphaFoldDB" id="A0A3S2UKL2"/>
<reference evidence="2 3" key="1">
    <citation type="submission" date="2018-11" db="EMBL/GenBank/DDBJ databases">
        <authorList>
            <person name="Lopez-Roques C."/>
            <person name="Donnadieu C."/>
            <person name="Bouchez O."/>
            <person name="Klopp C."/>
            <person name="Cabau C."/>
            <person name="Zahm M."/>
        </authorList>
    </citation>
    <scope>NUCLEOTIDE SEQUENCE [LARGE SCALE GENOMIC DNA]</scope>
    <source>
        <strain evidence="2">RS831</strain>
        <tissue evidence="2">Whole body</tissue>
    </source>
</reference>
<dbReference type="EMBL" id="CM012441">
    <property type="protein sequence ID" value="RVE73104.1"/>
    <property type="molecule type" value="Genomic_DNA"/>
</dbReference>
<evidence type="ECO:0000313" key="3">
    <source>
        <dbReference type="Proteomes" id="UP000283210"/>
    </source>
</evidence>
<protein>
    <submittedName>
        <fullName evidence="2">Uncharacterized protein</fullName>
    </submittedName>
</protein>
<gene>
    <name evidence="2" type="ORF">OJAV_G00046300</name>
</gene>
<accession>A0A3S2UKL2</accession>
<dbReference type="Proteomes" id="UP000283210">
    <property type="component" value="Chromosome 5"/>
</dbReference>
<keyword evidence="3" id="KW-1185">Reference proteome</keyword>
<sequence length="84" mass="9157">MSWTRLKTFTRAGKGRKTRPALSNSAPCKSRVPMLEAGVIVTRLHCEELDSSNACKVTTLSVKKAQGQADRTLAFGFGDDSEKN</sequence>
<name>A0A3S2UKL2_ORYJA</name>
<feature type="region of interest" description="Disordered" evidence="1">
    <location>
        <begin position="1"/>
        <end position="27"/>
    </location>
</feature>
<evidence type="ECO:0000256" key="1">
    <source>
        <dbReference type="SAM" id="MobiDB-lite"/>
    </source>
</evidence>
<proteinExistence type="predicted"/>